<keyword evidence="1" id="KW-0812">Transmembrane</keyword>
<keyword evidence="1" id="KW-1133">Transmembrane helix</keyword>
<accession>A0A0P1I8K3</accession>
<sequence length="195" mass="21887">MLENEVLRKAEQLRPRKVGVLGKVDSILEETQLDAPYQPGSSNGVRPTRGCPNATECEACGGIEYLSREFCRCGHYLRGQLEDEYLSWVRRLEHEVEEISTDYLQKQKKLKKGLMLTILLLTPPIAVQVTSPDLLGLFAYLWILAGLVVVCILAFIEARLARPTNDATEFLQNSSLQVYLEHRNLILNSSPDASG</sequence>
<dbReference type="Proteomes" id="UP000051260">
    <property type="component" value="Unassembled WGS sequence"/>
</dbReference>
<evidence type="ECO:0000256" key="1">
    <source>
        <dbReference type="SAM" id="Phobius"/>
    </source>
</evidence>
<reference evidence="3" key="1">
    <citation type="submission" date="2015-09" db="EMBL/GenBank/DDBJ databases">
        <authorList>
            <person name="Rodrigo-Torres L."/>
            <person name="Arahal D.R."/>
        </authorList>
    </citation>
    <scope>NUCLEOTIDE SEQUENCE [LARGE SCALE GENOMIC DNA]</scope>
    <source>
        <strain evidence="3">CECT 5091</strain>
    </source>
</reference>
<proteinExistence type="predicted"/>
<gene>
    <name evidence="2" type="ORF">RUE5091_01841</name>
</gene>
<feature type="transmembrane region" description="Helical" evidence="1">
    <location>
        <begin position="113"/>
        <end position="131"/>
    </location>
</feature>
<protein>
    <submittedName>
        <fullName evidence="2">Uncharacterized protein</fullName>
    </submittedName>
</protein>
<name>A0A0P1I8K3_9RHOB</name>
<dbReference type="AlphaFoldDB" id="A0A0P1I8K3"/>
<dbReference type="EMBL" id="CYUD01000005">
    <property type="protein sequence ID" value="CUJ97726.1"/>
    <property type="molecule type" value="Genomic_DNA"/>
</dbReference>
<keyword evidence="1" id="KW-0472">Membrane</keyword>
<feature type="transmembrane region" description="Helical" evidence="1">
    <location>
        <begin position="137"/>
        <end position="156"/>
    </location>
</feature>
<evidence type="ECO:0000313" key="3">
    <source>
        <dbReference type="Proteomes" id="UP000051260"/>
    </source>
</evidence>
<evidence type="ECO:0000313" key="2">
    <source>
        <dbReference type="EMBL" id="CUJ97726.1"/>
    </source>
</evidence>
<organism evidence="2 3">
    <name type="scientific">Ruegeria denitrificans</name>
    <dbReference type="NCBI Taxonomy" id="1715692"/>
    <lineage>
        <taxon>Bacteria</taxon>
        <taxon>Pseudomonadati</taxon>
        <taxon>Pseudomonadota</taxon>
        <taxon>Alphaproteobacteria</taxon>
        <taxon>Rhodobacterales</taxon>
        <taxon>Roseobacteraceae</taxon>
        <taxon>Ruegeria</taxon>
    </lineage>
</organism>
<keyword evidence="3" id="KW-1185">Reference proteome</keyword>